<dbReference type="PANTHER" id="PTHR47023:SF1">
    <property type="entry name" value="SEX PEPTIDE RECEPTOR"/>
    <property type="match status" value="1"/>
</dbReference>
<feature type="transmembrane region" description="Helical" evidence="1">
    <location>
        <begin position="62"/>
        <end position="86"/>
    </location>
</feature>
<keyword evidence="1" id="KW-0812">Transmembrane</keyword>
<evidence type="ECO:0000313" key="3">
    <source>
        <dbReference type="Proteomes" id="UP001054945"/>
    </source>
</evidence>
<dbReference type="PANTHER" id="PTHR47023">
    <property type="entry name" value="SEX PEPTIDE RECEPTOR"/>
    <property type="match status" value="1"/>
</dbReference>
<organism evidence="2 3">
    <name type="scientific">Caerostris extrusa</name>
    <name type="common">Bark spider</name>
    <name type="synonym">Caerostris bankana</name>
    <dbReference type="NCBI Taxonomy" id="172846"/>
    <lineage>
        <taxon>Eukaryota</taxon>
        <taxon>Metazoa</taxon>
        <taxon>Ecdysozoa</taxon>
        <taxon>Arthropoda</taxon>
        <taxon>Chelicerata</taxon>
        <taxon>Arachnida</taxon>
        <taxon>Araneae</taxon>
        <taxon>Araneomorphae</taxon>
        <taxon>Entelegynae</taxon>
        <taxon>Araneoidea</taxon>
        <taxon>Araneidae</taxon>
        <taxon>Caerostris</taxon>
    </lineage>
</organism>
<proteinExistence type="predicted"/>
<keyword evidence="1" id="KW-1133">Transmembrane helix</keyword>
<sequence length="94" mass="10789">MEAPTTMADFDFTTTYPDDDFVGQNYTGNYSDYAEGWLLNAEDINILMNVTRDVPLKYAMPLFGYMMPFLLFITIIANTLIVIVLAQKHMRTPH</sequence>
<comment type="caution">
    <text evidence="2">The sequence shown here is derived from an EMBL/GenBank/DDBJ whole genome shotgun (WGS) entry which is preliminary data.</text>
</comment>
<dbReference type="EMBL" id="BPLR01019167">
    <property type="protein sequence ID" value="GIZ04925.1"/>
    <property type="molecule type" value="Genomic_DNA"/>
</dbReference>
<protein>
    <submittedName>
        <fullName evidence="2">Sex peptide receptor</fullName>
    </submittedName>
</protein>
<gene>
    <name evidence="2" type="primary">SPR_3</name>
    <name evidence="2" type="ORF">CEXT_505881</name>
</gene>
<keyword evidence="3" id="KW-1185">Reference proteome</keyword>
<keyword evidence="1" id="KW-0472">Membrane</keyword>
<keyword evidence="2" id="KW-0675">Receptor</keyword>
<evidence type="ECO:0000313" key="2">
    <source>
        <dbReference type="EMBL" id="GIZ04925.1"/>
    </source>
</evidence>
<accession>A0AAV4YEX0</accession>
<dbReference type="Proteomes" id="UP001054945">
    <property type="component" value="Unassembled WGS sequence"/>
</dbReference>
<evidence type="ECO:0000256" key="1">
    <source>
        <dbReference type="SAM" id="Phobius"/>
    </source>
</evidence>
<dbReference type="AlphaFoldDB" id="A0AAV4YEX0"/>
<name>A0AAV4YEX0_CAEEX</name>
<dbReference type="InterPro" id="IPR053071">
    <property type="entry name" value="GPCR1-related_rcpt"/>
</dbReference>
<reference evidence="2 3" key="1">
    <citation type="submission" date="2021-06" db="EMBL/GenBank/DDBJ databases">
        <title>Caerostris extrusa draft genome.</title>
        <authorList>
            <person name="Kono N."/>
            <person name="Arakawa K."/>
        </authorList>
    </citation>
    <scope>NUCLEOTIDE SEQUENCE [LARGE SCALE GENOMIC DNA]</scope>
</reference>